<feature type="domain" description="Phosphoethanolamine transferase N-terminal" evidence="2">
    <location>
        <begin position="55"/>
        <end position="125"/>
    </location>
</feature>
<keyword evidence="4" id="KW-1185">Reference proteome</keyword>
<gene>
    <name evidence="3" type="ORF">N5A56_012960</name>
</gene>
<sequence>MKKIKLPKEEIKFHLFLHILIAVFVTIASYVHLPFGRLKGNFVYFAHFLLLHFSLFGFIYFFSLFHRVFKLVFPFLFIIASTFSFWVYTQDLTIGLGTIQGIFGTNVGEATDMFSYQFILFVLFSSFSILFF</sequence>
<evidence type="ECO:0000313" key="3">
    <source>
        <dbReference type="EMBL" id="MDD7915266.1"/>
    </source>
</evidence>
<keyword evidence="3" id="KW-0808">Transferase</keyword>
<evidence type="ECO:0000313" key="4">
    <source>
        <dbReference type="Proteomes" id="UP001151478"/>
    </source>
</evidence>
<keyword evidence="1" id="KW-1133">Transmembrane helix</keyword>
<keyword evidence="1" id="KW-0472">Membrane</keyword>
<feature type="transmembrane region" description="Helical" evidence="1">
    <location>
        <begin position="12"/>
        <end position="30"/>
    </location>
</feature>
<proteinExistence type="predicted"/>
<feature type="transmembrane region" description="Helical" evidence="1">
    <location>
        <begin position="42"/>
        <end position="61"/>
    </location>
</feature>
<evidence type="ECO:0000259" key="2">
    <source>
        <dbReference type="Pfam" id="PF08019"/>
    </source>
</evidence>
<organism evidence="3 4">
    <name type="scientific">Polaribacter ponticola</name>
    <dbReference type="NCBI Taxonomy" id="2978475"/>
    <lineage>
        <taxon>Bacteria</taxon>
        <taxon>Pseudomonadati</taxon>
        <taxon>Bacteroidota</taxon>
        <taxon>Flavobacteriia</taxon>
        <taxon>Flavobacteriales</taxon>
        <taxon>Flavobacteriaceae</taxon>
    </lineage>
</organism>
<feature type="transmembrane region" description="Helical" evidence="1">
    <location>
        <begin position="113"/>
        <end position="131"/>
    </location>
</feature>
<comment type="caution">
    <text evidence="3">The sequence shown here is derived from an EMBL/GenBank/DDBJ whole genome shotgun (WGS) entry which is preliminary data.</text>
</comment>
<dbReference type="GO" id="GO:0016740">
    <property type="term" value="F:transferase activity"/>
    <property type="evidence" value="ECO:0007669"/>
    <property type="project" value="UniProtKB-KW"/>
</dbReference>
<accession>A0ABT5SAX1</accession>
<feature type="transmembrane region" description="Helical" evidence="1">
    <location>
        <begin position="68"/>
        <end position="88"/>
    </location>
</feature>
<dbReference type="Pfam" id="PF08019">
    <property type="entry name" value="EptA_B_N"/>
    <property type="match status" value="1"/>
</dbReference>
<protein>
    <submittedName>
        <fullName evidence="3">Phosphoethanolamine transferase domain-containing protein</fullName>
    </submittedName>
</protein>
<dbReference type="EMBL" id="JAOSLC020000003">
    <property type="protein sequence ID" value="MDD7915266.1"/>
    <property type="molecule type" value="Genomic_DNA"/>
</dbReference>
<reference evidence="3" key="1">
    <citation type="submission" date="2023-02" db="EMBL/GenBank/DDBJ databases">
        <title>Polaribacter ponticola sp. nov., isolated from seawater.</title>
        <authorList>
            <person name="Baek J.H."/>
            <person name="Kim J.M."/>
            <person name="Choi D.G."/>
            <person name="Jeon C.O."/>
        </authorList>
    </citation>
    <scope>NUCLEOTIDE SEQUENCE</scope>
    <source>
        <strain evidence="3">MSW5</strain>
    </source>
</reference>
<evidence type="ECO:0000256" key="1">
    <source>
        <dbReference type="SAM" id="Phobius"/>
    </source>
</evidence>
<dbReference type="InterPro" id="IPR012549">
    <property type="entry name" value="EptA-like_N"/>
</dbReference>
<dbReference type="RefSeq" id="WP_265725821.1">
    <property type="nucleotide sequence ID" value="NZ_JAOSLC020000003.1"/>
</dbReference>
<keyword evidence="1" id="KW-0812">Transmembrane</keyword>
<name>A0ABT5SAX1_9FLAO</name>
<dbReference type="Proteomes" id="UP001151478">
    <property type="component" value="Unassembled WGS sequence"/>
</dbReference>